<keyword evidence="1" id="KW-0472">Membrane</keyword>
<dbReference type="Proteomes" id="UP000637578">
    <property type="component" value="Unassembled WGS sequence"/>
</dbReference>
<name>A0A8J3CE60_9PSEU</name>
<organism evidence="3 4">
    <name type="scientific">Longimycelium tulufanense</name>
    <dbReference type="NCBI Taxonomy" id="907463"/>
    <lineage>
        <taxon>Bacteria</taxon>
        <taxon>Bacillati</taxon>
        <taxon>Actinomycetota</taxon>
        <taxon>Actinomycetes</taxon>
        <taxon>Pseudonocardiales</taxon>
        <taxon>Pseudonocardiaceae</taxon>
        <taxon>Longimycelium</taxon>
    </lineage>
</organism>
<accession>A0A8J3CE60</accession>
<feature type="signal peptide" evidence="2">
    <location>
        <begin position="1"/>
        <end position="26"/>
    </location>
</feature>
<keyword evidence="2" id="KW-0732">Signal</keyword>
<comment type="caution">
    <text evidence="3">The sequence shown here is derived from an EMBL/GenBank/DDBJ whole genome shotgun (WGS) entry which is preliminary data.</text>
</comment>
<reference evidence="3" key="1">
    <citation type="journal article" date="2014" name="Int. J. Syst. Evol. Microbiol.">
        <title>Complete genome sequence of Corynebacterium casei LMG S-19264T (=DSM 44701T), isolated from a smear-ripened cheese.</title>
        <authorList>
            <consortium name="US DOE Joint Genome Institute (JGI-PGF)"/>
            <person name="Walter F."/>
            <person name="Albersmeier A."/>
            <person name="Kalinowski J."/>
            <person name="Ruckert C."/>
        </authorList>
    </citation>
    <scope>NUCLEOTIDE SEQUENCE</scope>
    <source>
        <strain evidence="3">CGMCC 4.5737</strain>
    </source>
</reference>
<reference evidence="3" key="2">
    <citation type="submission" date="2020-09" db="EMBL/GenBank/DDBJ databases">
        <authorList>
            <person name="Sun Q."/>
            <person name="Zhou Y."/>
        </authorList>
    </citation>
    <scope>NUCLEOTIDE SEQUENCE</scope>
    <source>
        <strain evidence="3">CGMCC 4.5737</strain>
    </source>
</reference>
<keyword evidence="1" id="KW-0812">Transmembrane</keyword>
<dbReference type="AlphaFoldDB" id="A0A8J3CE60"/>
<evidence type="ECO:0000313" key="4">
    <source>
        <dbReference type="Proteomes" id="UP000637578"/>
    </source>
</evidence>
<dbReference type="RefSeq" id="WP_189059983.1">
    <property type="nucleotide sequence ID" value="NZ_BMMK01000020.1"/>
</dbReference>
<feature type="chain" id="PRO_5035260801" evidence="2">
    <location>
        <begin position="27"/>
        <end position="178"/>
    </location>
</feature>
<evidence type="ECO:0000313" key="3">
    <source>
        <dbReference type="EMBL" id="GGM65911.1"/>
    </source>
</evidence>
<dbReference type="EMBL" id="BMMK01000020">
    <property type="protein sequence ID" value="GGM65911.1"/>
    <property type="molecule type" value="Genomic_DNA"/>
</dbReference>
<proteinExistence type="predicted"/>
<gene>
    <name evidence="3" type="ORF">GCM10012275_40650</name>
</gene>
<keyword evidence="4" id="KW-1185">Reference proteome</keyword>
<feature type="transmembrane region" description="Helical" evidence="1">
    <location>
        <begin position="149"/>
        <end position="170"/>
    </location>
</feature>
<keyword evidence="1" id="KW-1133">Transmembrane helix</keyword>
<evidence type="ECO:0000256" key="2">
    <source>
        <dbReference type="SAM" id="SignalP"/>
    </source>
</evidence>
<evidence type="ECO:0000256" key="1">
    <source>
        <dbReference type="SAM" id="Phobius"/>
    </source>
</evidence>
<sequence length="178" mass="18217">MGKRAHAVLGSLLVGAFLAIAVPGSAQEEGGTRPTDAPVWIKVSPDHAEAGDRVQVQAACEALSWGPVVSDALRAETLERPAEGHQPWALYAQATVLDVTPGTYPVSFRCGRGRADTAVTVFNAGTVRVVTKSETGAGDGEDGPKEGGVLALMIAGGVVLVALAGAGVALTRHRSGRR</sequence>
<protein>
    <submittedName>
        <fullName evidence="3">Uncharacterized protein</fullName>
    </submittedName>
</protein>